<dbReference type="AlphaFoldDB" id="E1IEV7"/>
<gene>
    <name evidence="3" type="ORF">OSCT_1858</name>
</gene>
<feature type="transmembrane region" description="Helical" evidence="2">
    <location>
        <begin position="45"/>
        <end position="72"/>
    </location>
</feature>
<proteinExistence type="predicted"/>
<protein>
    <recommendedName>
        <fullName evidence="5">3-keto-disaccharide hydrolase domain-containing protein</fullName>
    </recommendedName>
</protein>
<evidence type="ECO:0000256" key="2">
    <source>
        <dbReference type="SAM" id="Phobius"/>
    </source>
</evidence>
<comment type="caution">
    <text evidence="3">The sequence shown here is derived from an EMBL/GenBank/DDBJ whole genome shotgun (WGS) entry which is preliminary data.</text>
</comment>
<organism evidence="3 4">
    <name type="scientific">Oscillochloris trichoides DG-6</name>
    <dbReference type="NCBI Taxonomy" id="765420"/>
    <lineage>
        <taxon>Bacteria</taxon>
        <taxon>Bacillati</taxon>
        <taxon>Chloroflexota</taxon>
        <taxon>Chloroflexia</taxon>
        <taxon>Chloroflexales</taxon>
        <taxon>Chloroflexineae</taxon>
        <taxon>Oscillochloridaceae</taxon>
        <taxon>Oscillochloris</taxon>
    </lineage>
</organism>
<accession>E1IEV7</accession>
<dbReference type="EMBL" id="ADVR01000077">
    <property type="protein sequence ID" value="EFO80254.1"/>
    <property type="molecule type" value="Genomic_DNA"/>
</dbReference>
<name>E1IEV7_9CHLR</name>
<sequence length="341" mass="35801">MDAPPAAAPTIPVGGGPTQVLPREPTAFGVPPGSTALPPKRGLPVWAIVLLAVGGLLVVGCLALFGLVAVFGDQISATPTPRPTTTGSGGIVPPPLRPSSEPTPTTPPPTPTSVNTTGGIIGGISADASVVRTAEAATAQALSASAQVEAEVAALLASAKLIFSDAFDDNRNAWFTGVFEEIETDKIEGGVFKVQWTARGTSYELYEVRKFTNFIAEVDCLVYQGGGDGSCSLVFDQETDVGFYKYEVFDDYYRLFMVGSSGDPTMLSEGDPVGIVNAGGVNRLRVIRQGPQIRIFLNGTLLDTLNDSTYQGGKIGVSTNCYNESGGVEVWFDNFSIWELP</sequence>
<dbReference type="HOGENOM" id="CLU_813395_0_0_0"/>
<dbReference type="Gene3D" id="2.60.120.560">
    <property type="entry name" value="Exo-inulinase, domain 1"/>
    <property type="match status" value="1"/>
</dbReference>
<keyword evidence="4" id="KW-1185">Reference proteome</keyword>
<keyword evidence="2" id="KW-0472">Membrane</keyword>
<evidence type="ECO:0000256" key="1">
    <source>
        <dbReference type="SAM" id="MobiDB-lite"/>
    </source>
</evidence>
<keyword evidence="2" id="KW-0812">Transmembrane</keyword>
<evidence type="ECO:0008006" key="5">
    <source>
        <dbReference type="Google" id="ProtNLM"/>
    </source>
</evidence>
<evidence type="ECO:0000313" key="4">
    <source>
        <dbReference type="Proteomes" id="UP000054010"/>
    </source>
</evidence>
<reference evidence="3 4" key="1">
    <citation type="journal article" date="2011" name="J. Bacteriol.">
        <title>Draft genome sequence of the anoxygenic filamentous phototrophic bacterium Oscillochloris trichoides subsp. DG-6.</title>
        <authorList>
            <person name="Kuznetsov B.B."/>
            <person name="Ivanovsky R.N."/>
            <person name="Keppen O.I."/>
            <person name="Sukhacheva M.V."/>
            <person name="Bumazhkin B.K."/>
            <person name="Patutina E.O."/>
            <person name="Beletsky A.V."/>
            <person name="Mardanov A.V."/>
            <person name="Baslerov R.V."/>
            <person name="Panteleeva A.N."/>
            <person name="Kolganova T.V."/>
            <person name="Ravin N.V."/>
            <person name="Skryabin K.G."/>
        </authorList>
    </citation>
    <scope>NUCLEOTIDE SEQUENCE [LARGE SCALE GENOMIC DNA]</scope>
    <source>
        <strain evidence="3 4">DG-6</strain>
    </source>
</reference>
<keyword evidence="2" id="KW-1133">Transmembrane helix</keyword>
<dbReference type="Proteomes" id="UP000054010">
    <property type="component" value="Unassembled WGS sequence"/>
</dbReference>
<evidence type="ECO:0000313" key="3">
    <source>
        <dbReference type="EMBL" id="EFO80254.1"/>
    </source>
</evidence>
<dbReference type="STRING" id="765420.OSCT_1858"/>
<feature type="region of interest" description="Disordered" evidence="1">
    <location>
        <begin position="76"/>
        <end position="118"/>
    </location>
</feature>